<evidence type="ECO:0000313" key="2">
    <source>
        <dbReference type="EMBL" id="CAA9247920.1"/>
    </source>
</evidence>
<evidence type="ECO:0000259" key="1">
    <source>
        <dbReference type="Pfam" id="PF26563"/>
    </source>
</evidence>
<reference evidence="2" key="1">
    <citation type="submission" date="2020-02" db="EMBL/GenBank/DDBJ databases">
        <authorList>
            <person name="Meier V. D."/>
        </authorList>
    </citation>
    <scope>NUCLEOTIDE SEQUENCE</scope>
    <source>
        <strain evidence="2">AVDCRST_MAG57</strain>
    </source>
</reference>
<dbReference type="InterPro" id="IPR059050">
    <property type="entry name" value="Rv3660c_N"/>
</dbReference>
<gene>
    <name evidence="2" type="ORF">AVDCRST_MAG57-1954</name>
</gene>
<feature type="non-terminal residue" evidence="2">
    <location>
        <position position="100"/>
    </location>
</feature>
<dbReference type="AlphaFoldDB" id="A0A6J4IC02"/>
<dbReference type="Pfam" id="PF26563">
    <property type="entry name" value="Rv3660c_N"/>
    <property type="match status" value="1"/>
</dbReference>
<organism evidence="2">
    <name type="scientific">uncultured Blastococcus sp</name>
    <dbReference type="NCBI Taxonomy" id="217144"/>
    <lineage>
        <taxon>Bacteria</taxon>
        <taxon>Bacillati</taxon>
        <taxon>Actinomycetota</taxon>
        <taxon>Actinomycetes</taxon>
        <taxon>Geodermatophilales</taxon>
        <taxon>Geodermatophilaceae</taxon>
        <taxon>Blastococcus</taxon>
        <taxon>environmental samples</taxon>
    </lineage>
</organism>
<feature type="domain" description="Rv3660c-like CheY-like N-terminal" evidence="1">
    <location>
        <begin position="21"/>
        <end position="96"/>
    </location>
</feature>
<protein>
    <recommendedName>
        <fullName evidence="1">Rv3660c-like CheY-like N-terminal domain-containing protein</fullName>
    </recommendedName>
</protein>
<sequence>MSSAAGRAGPPRASSARPLVVSADEDLLDDVLRVLAAAGTEAELATAGPALRRAYREAPVVLVGADALANGVLGSLPRRPGVIAVTTGELPPAGWADRKS</sequence>
<accession>A0A6J4IC02</accession>
<name>A0A6J4IC02_9ACTN</name>
<proteinExistence type="predicted"/>
<dbReference type="EMBL" id="CADCTI010000163">
    <property type="protein sequence ID" value="CAA9247920.1"/>
    <property type="molecule type" value="Genomic_DNA"/>
</dbReference>